<evidence type="ECO:0000256" key="4">
    <source>
        <dbReference type="ARBA" id="ARBA00022630"/>
    </source>
</evidence>
<organism evidence="9 10">
    <name type="scientific">Pectinatus cerevisiiphilus</name>
    <dbReference type="NCBI Taxonomy" id="86956"/>
    <lineage>
        <taxon>Bacteria</taxon>
        <taxon>Bacillati</taxon>
        <taxon>Bacillota</taxon>
        <taxon>Negativicutes</taxon>
        <taxon>Selenomonadales</taxon>
        <taxon>Selenomonadaceae</taxon>
        <taxon>Pectinatus</taxon>
    </lineage>
</organism>
<dbReference type="GO" id="GO:0016651">
    <property type="term" value="F:oxidoreductase activity, acting on NAD(P)H"/>
    <property type="evidence" value="ECO:0007669"/>
    <property type="project" value="UniProtKB-ARBA"/>
</dbReference>
<evidence type="ECO:0000256" key="6">
    <source>
        <dbReference type="ARBA" id="ARBA00022982"/>
    </source>
</evidence>
<dbReference type="PROSITE" id="PS00201">
    <property type="entry name" value="FLAVODOXIN"/>
    <property type="match status" value="1"/>
</dbReference>
<dbReference type="SUPFAM" id="SSF52218">
    <property type="entry name" value="Flavoproteins"/>
    <property type="match status" value="1"/>
</dbReference>
<dbReference type="EMBL" id="SMAA01000001">
    <property type="protein sequence ID" value="TCS81904.1"/>
    <property type="molecule type" value="Genomic_DNA"/>
</dbReference>
<evidence type="ECO:0000256" key="5">
    <source>
        <dbReference type="ARBA" id="ARBA00022643"/>
    </source>
</evidence>
<evidence type="ECO:0000259" key="8">
    <source>
        <dbReference type="PROSITE" id="PS50902"/>
    </source>
</evidence>
<dbReference type="InterPro" id="IPR029039">
    <property type="entry name" value="Flavoprotein-like_sf"/>
</dbReference>
<dbReference type="Pfam" id="PF00258">
    <property type="entry name" value="Flavodoxin_1"/>
    <property type="match status" value="1"/>
</dbReference>
<sequence length="143" mass="15935">MGKIAIIYWSSSGNTEQMAHSIAEGIKQAGSDCELFQVSEFPVNRIDEFAKVAFGCSAMGAEELDADEFEPVFSELEPHLANKLVALFGSYDWGDGEWMRTWQERVKNDKASLFDDKGLIVHSTPDEKDKKACNNFGMLFAKA</sequence>
<name>A0A4R3KEX8_9FIRM</name>
<dbReference type="AlphaFoldDB" id="A0A4R3KEX8"/>
<dbReference type="InterPro" id="IPR010087">
    <property type="entry name" value="Flav_short"/>
</dbReference>
<dbReference type="InterPro" id="IPR008254">
    <property type="entry name" value="Flavodoxin/NO_synth"/>
</dbReference>
<evidence type="ECO:0000313" key="9">
    <source>
        <dbReference type="EMBL" id="TCS81904.1"/>
    </source>
</evidence>
<dbReference type="Proteomes" id="UP000295188">
    <property type="component" value="Unassembled WGS sequence"/>
</dbReference>
<keyword evidence="6 7" id="KW-0249">Electron transport</keyword>
<proteinExistence type="inferred from homology"/>
<evidence type="ECO:0000256" key="2">
    <source>
        <dbReference type="ARBA" id="ARBA00005267"/>
    </source>
</evidence>
<comment type="caution">
    <text evidence="9">The sequence shown here is derived from an EMBL/GenBank/DDBJ whole genome shotgun (WGS) entry which is preliminary data.</text>
</comment>
<evidence type="ECO:0000313" key="10">
    <source>
        <dbReference type="Proteomes" id="UP000295188"/>
    </source>
</evidence>
<comment type="similarity">
    <text evidence="2 7">Belongs to the flavodoxin family.</text>
</comment>
<dbReference type="PANTHER" id="PTHR43717:SF1">
    <property type="entry name" value="ANAEROBIC NITRIC OXIDE REDUCTASE FLAVORUBREDOXIN"/>
    <property type="match status" value="1"/>
</dbReference>
<dbReference type="GO" id="GO:0009055">
    <property type="term" value="F:electron transfer activity"/>
    <property type="evidence" value="ECO:0007669"/>
    <property type="project" value="UniProtKB-UniRule"/>
</dbReference>
<keyword evidence="10" id="KW-1185">Reference proteome</keyword>
<keyword evidence="5 7" id="KW-0288">FMN</keyword>
<dbReference type="InterPro" id="IPR001226">
    <property type="entry name" value="Flavodoxin_CS"/>
</dbReference>
<dbReference type="Gene3D" id="3.40.50.360">
    <property type="match status" value="1"/>
</dbReference>
<dbReference type="NCBIfam" id="TIGR01753">
    <property type="entry name" value="flav_short"/>
    <property type="match status" value="1"/>
</dbReference>
<dbReference type="GO" id="GO:0010181">
    <property type="term" value="F:FMN binding"/>
    <property type="evidence" value="ECO:0007669"/>
    <property type="project" value="UniProtKB-UniRule"/>
</dbReference>
<dbReference type="OrthoDB" id="9790745at2"/>
<comment type="cofactor">
    <cofactor evidence="1 7">
        <name>FMN</name>
        <dbReference type="ChEBI" id="CHEBI:58210"/>
    </cofactor>
</comment>
<dbReference type="RefSeq" id="WP_132546890.1">
    <property type="nucleotide sequence ID" value="NZ_SMAA01000001.1"/>
</dbReference>
<dbReference type="PROSITE" id="PS50902">
    <property type="entry name" value="FLAVODOXIN_LIKE"/>
    <property type="match status" value="1"/>
</dbReference>
<evidence type="ECO:0000256" key="1">
    <source>
        <dbReference type="ARBA" id="ARBA00001917"/>
    </source>
</evidence>
<accession>A0A4R3KEX8</accession>
<keyword evidence="3 7" id="KW-0813">Transport</keyword>
<protein>
    <recommendedName>
        <fullName evidence="7">Flavodoxin</fullName>
    </recommendedName>
</protein>
<feature type="domain" description="Flavodoxin-like" evidence="8">
    <location>
        <begin position="4"/>
        <end position="141"/>
    </location>
</feature>
<evidence type="ECO:0000256" key="7">
    <source>
        <dbReference type="RuleBase" id="RU367037"/>
    </source>
</evidence>
<gene>
    <name evidence="9" type="ORF">EDC37_10175</name>
</gene>
<comment type="function">
    <text evidence="7">Low-potential electron donor to a number of redox enzymes.</text>
</comment>
<evidence type="ECO:0000256" key="3">
    <source>
        <dbReference type="ARBA" id="ARBA00022448"/>
    </source>
</evidence>
<keyword evidence="4 7" id="KW-0285">Flavoprotein</keyword>
<reference evidence="9 10" key="1">
    <citation type="submission" date="2019-03" db="EMBL/GenBank/DDBJ databases">
        <title>Genomic Encyclopedia of Type Strains, Phase IV (KMG-IV): sequencing the most valuable type-strain genomes for metagenomic binning, comparative biology and taxonomic classification.</title>
        <authorList>
            <person name="Goeker M."/>
        </authorList>
    </citation>
    <scope>NUCLEOTIDE SEQUENCE [LARGE SCALE GENOMIC DNA]</scope>
    <source>
        <strain evidence="9 10">DSM 20467</strain>
    </source>
</reference>
<dbReference type="PANTHER" id="PTHR43717">
    <property type="entry name" value="ANAEROBIC NITRIC OXIDE REDUCTASE FLAVORUBREDOXIN"/>
    <property type="match status" value="1"/>
</dbReference>